<name>M4SX58_9TRYP</name>
<organism evidence="9">
    <name type="scientific">Trypanosoma brucei</name>
    <dbReference type="NCBI Taxonomy" id="5691"/>
    <lineage>
        <taxon>Eukaryota</taxon>
        <taxon>Discoba</taxon>
        <taxon>Euglenozoa</taxon>
        <taxon>Kinetoplastea</taxon>
        <taxon>Metakinetoplastina</taxon>
        <taxon>Trypanosomatida</taxon>
        <taxon>Trypanosomatidae</taxon>
        <taxon>Trypanosoma</taxon>
    </lineage>
</organism>
<evidence type="ECO:0000256" key="4">
    <source>
        <dbReference type="ARBA" id="ARBA00022622"/>
    </source>
</evidence>
<comment type="function">
    <text evidence="1">VSG forms a coat on the surface of the parasite. The trypanosome evades the immune response of the host by expressing a series of antigenically distinct VSGs from an estimated 1000 VSG genes.</text>
</comment>
<keyword evidence="6" id="KW-0325">Glycoprotein</keyword>
<reference evidence="9" key="1">
    <citation type="submission" date="2013-02" db="EMBL/GenBank/DDBJ databases">
        <authorList>
            <person name="Cross G.A.M."/>
            <person name="Kim H.-S."/>
            <person name="Wickstead B."/>
        </authorList>
    </citation>
    <scope>NUCLEOTIDE SEQUENCE</scope>
    <source>
        <strain evidence="9">Lister 427</strain>
    </source>
</reference>
<evidence type="ECO:0000256" key="3">
    <source>
        <dbReference type="ARBA" id="ARBA00022475"/>
    </source>
</evidence>
<sequence>MQNANEALSQKSQQTTKQIYVLLFVSVATVFQSVATAESKNKAAQAVNHPCAEKRFHEILAEKFKNQLTSADQAVQAARDTQAGWLILKEKLEGTDRTAGISCLIAYAHHIITGAEAEIRSNQAILRRAAELLIQRAGNITTALAFQAATAFVPGAPAVGGNPTTPSGATVNCNYANAKLTLAAVKCNGDSDKRADITESAMDLDYIDELPTITATYTSELALTAQAYAKGSPSSGNTDVTHGMCQATASASATLGAADGLGLNLKREATAASATRAATGPDSSGKCPHDDDSKDRTSTQILINAVCKARQAKIARAPDLQAVALPSLSADPTFRSIAALTLLGDGAPGADTSAANEALTAAINAALGPDQEAFKRNYITALSEPKLELNLKNGKIEGTLAQIAKGPQAARAIAYYTGLSIQNRNKKRTQTPIQDKKLSDKCKENAEENECKKDKDCEHKNGKCQVKEGGKVEGNDGKTTNTTGSNSFVIHKAPLWLAVLLLV</sequence>
<accession>M4SX58</accession>
<comment type="subcellular location">
    <subcellularLocation>
        <location evidence="2">Cell membrane</location>
        <topology evidence="2">Lipid-anchor</topology>
        <topology evidence="2">GPI-anchor</topology>
    </subcellularLocation>
</comment>
<evidence type="ECO:0000256" key="8">
    <source>
        <dbReference type="SAM" id="MobiDB-lite"/>
    </source>
</evidence>
<protein>
    <submittedName>
        <fullName evidence="9">Variant surface glycoprotein 474</fullName>
    </submittedName>
</protein>
<dbReference type="SUPFAM" id="SSF118251">
    <property type="entry name" value="Variant surface glycoprotein MITAT 1.2, VSG 221, C-terminal domain"/>
    <property type="match status" value="1"/>
</dbReference>
<keyword evidence="4" id="KW-0336">GPI-anchor</keyword>
<evidence type="ECO:0000256" key="2">
    <source>
        <dbReference type="ARBA" id="ARBA00004609"/>
    </source>
</evidence>
<dbReference type="GO" id="GO:0005886">
    <property type="term" value="C:plasma membrane"/>
    <property type="evidence" value="ECO:0007669"/>
    <property type="project" value="UniProtKB-SubCell"/>
</dbReference>
<feature type="region of interest" description="Disordered" evidence="8">
    <location>
        <begin position="272"/>
        <end position="296"/>
    </location>
</feature>
<feature type="compositionally biased region" description="Basic and acidic residues" evidence="8">
    <location>
        <begin position="287"/>
        <end position="296"/>
    </location>
</feature>
<evidence type="ECO:0000256" key="5">
    <source>
        <dbReference type="ARBA" id="ARBA00023136"/>
    </source>
</evidence>
<evidence type="ECO:0000256" key="7">
    <source>
        <dbReference type="ARBA" id="ARBA00023288"/>
    </source>
</evidence>
<dbReference type="VEuPathDB" id="TriTrypDB:Tb1125.11.18460"/>
<reference evidence="9" key="2">
    <citation type="journal article" date="2014" name="Mol. Biochem. Parasitol.">
        <title>Capturing the variant surface glycoprotein repertoire (the VSGnome) of Trypanosoma brucei Lister 427.</title>
        <authorList>
            <person name="Cross G.A."/>
            <person name="Kim H.S."/>
            <person name="Wickstead B."/>
        </authorList>
    </citation>
    <scope>NUCLEOTIDE SEQUENCE</scope>
    <source>
        <strain evidence="9">Lister 427</strain>
    </source>
</reference>
<keyword evidence="7" id="KW-0449">Lipoprotein</keyword>
<evidence type="ECO:0000256" key="1">
    <source>
        <dbReference type="ARBA" id="ARBA00002523"/>
    </source>
</evidence>
<dbReference type="SUPFAM" id="SSF58087">
    <property type="entry name" value="Variant surface glycoprotein (N-terminal domain)"/>
    <property type="match status" value="1"/>
</dbReference>
<dbReference type="AlphaFoldDB" id="M4SX58"/>
<evidence type="ECO:0000256" key="6">
    <source>
        <dbReference type="ARBA" id="ARBA00023180"/>
    </source>
</evidence>
<keyword evidence="5" id="KW-0472">Membrane</keyword>
<dbReference type="GO" id="GO:0098552">
    <property type="term" value="C:side of membrane"/>
    <property type="evidence" value="ECO:0007669"/>
    <property type="project" value="UniProtKB-KW"/>
</dbReference>
<evidence type="ECO:0000313" key="9">
    <source>
        <dbReference type="EMBL" id="AGH59856.1"/>
    </source>
</evidence>
<dbReference type="VEuPathDB" id="TriTrypDB:Tb927.11.18330"/>
<keyword evidence="3" id="KW-1003">Cell membrane</keyword>
<proteinExistence type="predicted"/>
<dbReference type="EMBL" id="KC612425">
    <property type="protein sequence ID" value="AGH59856.1"/>
    <property type="molecule type" value="Genomic_DNA"/>
</dbReference>
<dbReference type="InterPro" id="IPR027446">
    <property type="entry name" value="VSG_C_dom_sf"/>
</dbReference>
<dbReference type="VEuPathDB" id="TriTrypDB:Tb427_000588900"/>